<feature type="domain" description="ZZ-type" evidence="9">
    <location>
        <begin position="79"/>
        <end position="135"/>
    </location>
</feature>
<dbReference type="OrthoDB" id="2186918at2759"/>
<dbReference type="PANTHER" id="PTHR12374">
    <property type="entry name" value="TRANSCRIPTIONAL ADAPTOR 2 ADA2 -RELATED"/>
    <property type="match status" value="1"/>
</dbReference>
<dbReference type="InterPro" id="IPR055141">
    <property type="entry name" value="TADA2A_B-like_dom"/>
</dbReference>
<evidence type="ECO:0000256" key="1">
    <source>
        <dbReference type="ARBA" id="ARBA00004123"/>
    </source>
</evidence>
<dbReference type="InterPro" id="IPR000433">
    <property type="entry name" value="Znf_ZZ"/>
</dbReference>
<dbReference type="InterPro" id="IPR009057">
    <property type="entry name" value="Homeodomain-like_sf"/>
</dbReference>
<dbReference type="PROSITE" id="PS50135">
    <property type="entry name" value="ZF_ZZ_2"/>
    <property type="match status" value="1"/>
</dbReference>
<dbReference type="STRING" id="35570.A0A1I8NLL8"/>
<dbReference type="InterPro" id="IPR001005">
    <property type="entry name" value="SANT/Myb"/>
</dbReference>
<organism evidence="12 13">
    <name type="scientific">Stomoxys calcitrans</name>
    <name type="common">Stable fly</name>
    <name type="synonym">Conops calcitrans</name>
    <dbReference type="NCBI Taxonomy" id="35570"/>
    <lineage>
        <taxon>Eukaryota</taxon>
        <taxon>Metazoa</taxon>
        <taxon>Ecdysozoa</taxon>
        <taxon>Arthropoda</taxon>
        <taxon>Hexapoda</taxon>
        <taxon>Insecta</taxon>
        <taxon>Pterygota</taxon>
        <taxon>Neoptera</taxon>
        <taxon>Endopterygota</taxon>
        <taxon>Diptera</taxon>
        <taxon>Brachycera</taxon>
        <taxon>Muscomorpha</taxon>
        <taxon>Muscoidea</taxon>
        <taxon>Muscidae</taxon>
        <taxon>Stomoxys</taxon>
    </lineage>
</organism>
<keyword evidence="6" id="KW-0805">Transcription regulation</keyword>
<comment type="subcellular location">
    <subcellularLocation>
        <location evidence="1 6">Nucleus</location>
    </subcellularLocation>
</comment>
<evidence type="ECO:0000256" key="6">
    <source>
        <dbReference type="PIRNR" id="PIRNR025024"/>
    </source>
</evidence>
<keyword evidence="2" id="KW-0479">Metal-binding</keyword>
<dbReference type="AlphaFoldDB" id="A0A1I8NLL8"/>
<dbReference type="InterPro" id="IPR036388">
    <property type="entry name" value="WH-like_DNA-bd_sf"/>
</dbReference>
<dbReference type="InterPro" id="IPR007526">
    <property type="entry name" value="SWIRM"/>
</dbReference>
<dbReference type="GO" id="GO:0003682">
    <property type="term" value="F:chromatin binding"/>
    <property type="evidence" value="ECO:0007669"/>
    <property type="project" value="TreeGrafter"/>
</dbReference>
<sequence>MSFMNPVDMVEEDAADLQFPKVSRQRLKNHKLNIINAKVNKDTRFTVSTYDPEQLQRLLEQREQCLRTSISNGCKNDDDDIPQCSTCHCSLQEPYIRCSDCEEYVCLCLQCFAKGRETRLHKNNHAYVIIKDDIQVFPGSGSWTAKDERILLQALQTQGYGNWDAVAKALQYRHDAAQCRQHYHDNYFGGVFERLLGLQHASHAYTRQHTPYVVKMRSVDPPRHDDITSIQFKIMAGYRCARGDFDTPYDVTAESFLTTIQEEEERCKELVDDEIVDDATEACLGELKYALVQAYNHRLQERQRRYRIMRYHGLIMTNRTMGWITKYAEALLSETNCKRFLAFMQLCKPMEFDLLMEGLKYYSDLQKAIFRLYELRQNGVRTMVGGSLYFRLKKKRLQEQRERLRNERLLHQYDWRKLIPSESYTLNDAINSYFLTPTVNPMPRKKAGPMDVFGLPGFAKLNDDERQLCSVARIVPQSYLDYKNMLITENSKVGHIRLADARRLIKIDVNKTRQIYDFLLEHGHINKPSC</sequence>
<dbReference type="PROSITE" id="PS50934">
    <property type="entry name" value="SWIRM"/>
    <property type="match status" value="1"/>
</dbReference>
<feature type="domain" description="Myb-like" evidence="8">
    <location>
        <begin position="141"/>
        <end position="187"/>
    </location>
</feature>
<keyword evidence="6" id="KW-0804">Transcription</keyword>
<dbReference type="SMART" id="SM00717">
    <property type="entry name" value="SANT"/>
    <property type="match status" value="1"/>
</dbReference>
<dbReference type="Gene3D" id="1.10.10.10">
    <property type="entry name" value="Winged helix-like DNA-binding domain superfamily/Winged helix DNA-binding domain"/>
    <property type="match status" value="1"/>
</dbReference>
<keyword evidence="5 6" id="KW-0539">Nucleus</keyword>
<protein>
    <recommendedName>
        <fullName evidence="6">Transcriptional adapter</fullName>
    </recommendedName>
</protein>
<evidence type="ECO:0000259" key="11">
    <source>
        <dbReference type="PROSITE" id="PS51293"/>
    </source>
</evidence>
<evidence type="ECO:0000256" key="5">
    <source>
        <dbReference type="ARBA" id="ARBA00023242"/>
    </source>
</evidence>
<dbReference type="PANTHER" id="PTHR12374:SF20">
    <property type="entry name" value="TRANSCRIPTIONAL ADAPTER 2-ALPHA"/>
    <property type="match status" value="1"/>
</dbReference>
<keyword evidence="13" id="KW-1185">Reference proteome</keyword>
<dbReference type="GO" id="GO:0008270">
    <property type="term" value="F:zinc ion binding"/>
    <property type="evidence" value="ECO:0007669"/>
    <property type="project" value="UniProtKB-KW"/>
</dbReference>
<dbReference type="Pfam" id="PF25299">
    <property type="entry name" value="ZZ_ADA2"/>
    <property type="match status" value="1"/>
</dbReference>
<dbReference type="GO" id="GO:0006338">
    <property type="term" value="P:chromatin remodeling"/>
    <property type="evidence" value="ECO:0007669"/>
    <property type="project" value="TreeGrafter"/>
</dbReference>
<dbReference type="GO" id="GO:0005634">
    <property type="term" value="C:nucleus"/>
    <property type="evidence" value="ECO:0007669"/>
    <property type="project" value="UniProtKB-SubCell"/>
</dbReference>
<dbReference type="PROSITE" id="PS50090">
    <property type="entry name" value="MYB_LIKE"/>
    <property type="match status" value="1"/>
</dbReference>
<dbReference type="GO" id="GO:0003713">
    <property type="term" value="F:transcription coactivator activity"/>
    <property type="evidence" value="ECO:0007669"/>
    <property type="project" value="InterPro"/>
</dbReference>
<dbReference type="KEGG" id="scac:106080396"/>
<dbReference type="InterPro" id="IPR017884">
    <property type="entry name" value="SANT_dom"/>
</dbReference>
<feature type="domain" description="SANT" evidence="11">
    <location>
        <begin position="138"/>
        <end position="191"/>
    </location>
</feature>
<keyword evidence="4" id="KW-0862">Zinc</keyword>
<evidence type="ECO:0000313" key="13">
    <source>
        <dbReference type="Proteomes" id="UP000095300"/>
    </source>
</evidence>
<dbReference type="InterPro" id="IPR016827">
    <property type="entry name" value="Ada2/TADA2"/>
</dbReference>
<evidence type="ECO:0000256" key="7">
    <source>
        <dbReference type="PROSITE-ProRule" id="PRU00228"/>
    </source>
</evidence>
<dbReference type="Gene3D" id="1.10.10.60">
    <property type="entry name" value="Homeodomain-like"/>
    <property type="match status" value="1"/>
</dbReference>
<dbReference type="FunFam" id="1.10.10.10:FF:000087">
    <property type="entry name" value="Transcriptional adapter 2"/>
    <property type="match status" value="1"/>
</dbReference>
<dbReference type="GO" id="GO:0006357">
    <property type="term" value="P:regulation of transcription by RNA polymerase II"/>
    <property type="evidence" value="ECO:0007669"/>
    <property type="project" value="InterPro"/>
</dbReference>
<evidence type="ECO:0000256" key="3">
    <source>
        <dbReference type="ARBA" id="ARBA00022771"/>
    </source>
</evidence>
<evidence type="ECO:0000313" key="12">
    <source>
        <dbReference type="EnsemblMetazoa" id="SCAU000075-PA"/>
    </source>
</evidence>
<dbReference type="PIRSF" id="PIRSF025024">
    <property type="entry name" value="Transcriptional_adaptor_2"/>
    <property type="match status" value="1"/>
</dbReference>
<dbReference type="Pfam" id="PF04433">
    <property type="entry name" value="SWIRM"/>
    <property type="match status" value="1"/>
</dbReference>
<dbReference type="Pfam" id="PF22941">
    <property type="entry name" value="TADA2A-like_3rd"/>
    <property type="match status" value="1"/>
</dbReference>
<gene>
    <name evidence="12" type="primary">106080396</name>
</gene>
<dbReference type="GO" id="GO:0140672">
    <property type="term" value="C:ATAC complex"/>
    <property type="evidence" value="ECO:0007669"/>
    <property type="project" value="UniProtKB-ARBA"/>
</dbReference>
<evidence type="ECO:0000256" key="4">
    <source>
        <dbReference type="ARBA" id="ARBA00022833"/>
    </source>
</evidence>
<evidence type="ECO:0000259" key="8">
    <source>
        <dbReference type="PROSITE" id="PS50090"/>
    </source>
</evidence>
<dbReference type="PROSITE" id="PS51293">
    <property type="entry name" value="SANT"/>
    <property type="match status" value="1"/>
</dbReference>
<dbReference type="Proteomes" id="UP000095300">
    <property type="component" value="Unassembled WGS sequence"/>
</dbReference>
<evidence type="ECO:0000259" key="9">
    <source>
        <dbReference type="PROSITE" id="PS50135"/>
    </source>
</evidence>
<evidence type="ECO:0000259" key="10">
    <source>
        <dbReference type="PROSITE" id="PS50934"/>
    </source>
</evidence>
<dbReference type="SUPFAM" id="SSF46689">
    <property type="entry name" value="Homeodomain-like"/>
    <property type="match status" value="2"/>
</dbReference>
<name>A0A1I8NLL8_STOCA</name>
<evidence type="ECO:0000256" key="2">
    <source>
        <dbReference type="ARBA" id="ARBA00022723"/>
    </source>
</evidence>
<accession>A0A1I8NLL8</accession>
<dbReference type="VEuPathDB" id="VectorBase:SCAU000075"/>
<dbReference type="CDD" id="cd00167">
    <property type="entry name" value="SANT"/>
    <property type="match status" value="1"/>
</dbReference>
<proteinExistence type="predicted"/>
<reference evidence="12" key="1">
    <citation type="submission" date="2020-05" db="UniProtKB">
        <authorList>
            <consortium name="EnsemblMetazoa"/>
        </authorList>
    </citation>
    <scope>IDENTIFICATION</scope>
    <source>
        <strain evidence="12">USDA</strain>
    </source>
</reference>
<keyword evidence="3 7" id="KW-0863">Zinc-finger</keyword>
<dbReference type="Pfam" id="PF00249">
    <property type="entry name" value="Myb_DNA-binding"/>
    <property type="match status" value="1"/>
</dbReference>
<feature type="domain" description="SWIRM" evidence="10">
    <location>
        <begin position="441"/>
        <end position="530"/>
    </location>
</feature>
<dbReference type="EnsemblMetazoa" id="SCAU000075-RA">
    <property type="protein sequence ID" value="SCAU000075-PA"/>
    <property type="gene ID" value="SCAU000075"/>
</dbReference>